<name>A0A382XLI0_9ZZZZ</name>
<evidence type="ECO:0000313" key="1">
    <source>
        <dbReference type="EMBL" id="SVD71813.1"/>
    </source>
</evidence>
<reference evidence="1" key="1">
    <citation type="submission" date="2018-05" db="EMBL/GenBank/DDBJ databases">
        <authorList>
            <person name="Lanie J.A."/>
            <person name="Ng W.-L."/>
            <person name="Kazmierczak K.M."/>
            <person name="Andrzejewski T.M."/>
            <person name="Davidsen T.M."/>
            <person name="Wayne K.J."/>
            <person name="Tettelin H."/>
            <person name="Glass J.I."/>
            <person name="Rusch D."/>
            <person name="Podicherti R."/>
            <person name="Tsui H.-C.T."/>
            <person name="Winkler M.E."/>
        </authorList>
    </citation>
    <scope>NUCLEOTIDE SEQUENCE</scope>
</reference>
<protein>
    <submittedName>
        <fullName evidence="1">Uncharacterized protein</fullName>
    </submittedName>
</protein>
<dbReference type="EMBL" id="UINC01168668">
    <property type="protein sequence ID" value="SVD71813.1"/>
    <property type="molecule type" value="Genomic_DNA"/>
</dbReference>
<accession>A0A382XLI0</accession>
<proteinExistence type="predicted"/>
<sequence>MRTRKTFHKNITMWVLLSSRPFPRHLPG</sequence>
<gene>
    <name evidence="1" type="ORF">METZ01_LOCUS424667</name>
</gene>
<feature type="non-terminal residue" evidence="1">
    <location>
        <position position="28"/>
    </location>
</feature>
<organism evidence="1">
    <name type="scientific">marine metagenome</name>
    <dbReference type="NCBI Taxonomy" id="408172"/>
    <lineage>
        <taxon>unclassified sequences</taxon>
        <taxon>metagenomes</taxon>
        <taxon>ecological metagenomes</taxon>
    </lineage>
</organism>
<dbReference type="AlphaFoldDB" id="A0A382XLI0"/>